<evidence type="ECO:0000313" key="1">
    <source>
        <dbReference type="EMBL" id="TRM68539.1"/>
    </source>
</evidence>
<comment type="caution">
    <text evidence="1">The sequence shown here is derived from an EMBL/GenBank/DDBJ whole genome shotgun (WGS) entry which is preliminary data.</text>
</comment>
<dbReference type="AlphaFoldDB" id="A0A550CUU0"/>
<dbReference type="Proteomes" id="UP000320762">
    <property type="component" value="Unassembled WGS sequence"/>
</dbReference>
<gene>
    <name evidence="1" type="ORF">BD626DRAFT_117931</name>
</gene>
<name>A0A550CUU0_9AGAR</name>
<proteinExistence type="predicted"/>
<dbReference type="OrthoDB" id="2894485at2759"/>
<sequence>MSVMHLPDEIINKLLAHIMSVSDADFEHGGQDHAMESPFVRYGQLSTSVLLLVCKDWLRVGTPLLYHTVILRSTAQAQALDSALMRTPELGKFIRRLRLEGGFGFYVQGVCAIARNIEALALPFDYAAKDSTSGIQNALPTMDLKYLVMIPSYRITCTSSFPSNKNTDALNASVHEMIPRWKRLREITICPMMMFTFRLHSWWPIWAGLARALKGAPQLRVLNVAIDLTFKLMCPVWLEEAVENQHLEVVAFRRPRTKDWDELEPRLSPRLRALAKFAEEKEADVAKWPAQTSFPLTRAPTEVQRKIWREVLGYFFRIYETGFDHPFDRSFSTRKKNKTRLRYALVCREFHHVIRELHRELHHSFIINSPSSLEEFQRVLRENPAASRHLTCLFLCKRWRPAYLLPQDFLTAHNLSSLICIRGESKDATRISGDSFKHLLQTGASTLLELNGVQIIDKSGIVDATLFHKLAKIQIFYWDSTLKISMQEMTPSPECFRYLRALWCVGTTSFLDFMEACELPALRILWIRRPGPHTIPFFEKHGAKIDELRMLDAQLDMTPFLSLCPNLTLLKFSSAGANTSLACDPPHRKLAKVIVCSDAVKRHWDTFFESIDRGNLPALDEIRIDAFSYPVAEYDIIKNPWVARAETLLKEGIQLVDRRGWHWTSRLRVQRTMRG</sequence>
<evidence type="ECO:0000313" key="2">
    <source>
        <dbReference type="Proteomes" id="UP000320762"/>
    </source>
</evidence>
<reference evidence="1 2" key="1">
    <citation type="journal article" date="2019" name="New Phytol.">
        <title>Comparative genomics reveals unique wood-decay strategies and fruiting body development in the Schizophyllaceae.</title>
        <authorList>
            <person name="Almasi E."/>
            <person name="Sahu N."/>
            <person name="Krizsan K."/>
            <person name="Balint B."/>
            <person name="Kovacs G.M."/>
            <person name="Kiss B."/>
            <person name="Cseklye J."/>
            <person name="Drula E."/>
            <person name="Henrissat B."/>
            <person name="Nagy I."/>
            <person name="Chovatia M."/>
            <person name="Adam C."/>
            <person name="LaButti K."/>
            <person name="Lipzen A."/>
            <person name="Riley R."/>
            <person name="Grigoriev I.V."/>
            <person name="Nagy L.G."/>
        </authorList>
    </citation>
    <scope>NUCLEOTIDE SEQUENCE [LARGE SCALE GENOMIC DNA]</scope>
    <source>
        <strain evidence="1 2">NL-1724</strain>
    </source>
</reference>
<organism evidence="1 2">
    <name type="scientific">Schizophyllum amplum</name>
    <dbReference type="NCBI Taxonomy" id="97359"/>
    <lineage>
        <taxon>Eukaryota</taxon>
        <taxon>Fungi</taxon>
        <taxon>Dikarya</taxon>
        <taxon>Basidiomycota</taxon>
        <taxon>Agaricomycotina</taxon>
        <taxon>Agaricomycetes</taxon>
        <taxon>Agaricomycetidae</taxon>
        <taxon>Agaricales</taxon>
        <taxon>Schizophyllaceae</taxon>
        <taxon>Schizophyllum</taxon>
    </lineage>
</organism>
<accession>A0A550CUU0</accession>
<keyword evidence="2" id="KW-1185">Reference proteome</keyword>
<dbReference type="EMBL" id="VDMD01000002">
    <property type="protein sequence ID" value="TRM68539.1"/>
    <property type="molecule type" value="Genomic_DNA"/>
</dbReference>
<protein>
    <submittedName>
        <fullName evidence="1">Uncharacterized protein</fullName>
    </submittedName>
</protein>